<sequence>MEYSNVPYQFVFDFPDHAWFHDLYGLRKTAYVTIRAENSSEQWDLHLKPSRDKSNLFGYIYRRSELKRIILNQQQSLLNHRRLPLVFDLDDTLVRVVANNDPRYVPEHEAAKVPHRVRKLEDGRKVVLADRVQEFIEWAHNYFEISVCSLGDPQYVKMVVSVLDPHHTWIKGILYSARQEYNHHIALSNRHKPPKDLLSLYAFCTLTPEEYRCAMYPNAGVDALPHRASDRWGSAFGRGSNISTTALTFPMPLIIDDMSNMWPAEQQDNIIYVRDRKNV</sequence>
<dbReference type="SUPFAM" id="SSF56784">
    <property type="entry name" value="HAD-like"/>
    <property type="match status" value="1"/>
</dbReference>
<name>A0A9W8ARD7_9FUNG</name>
<dbReference type="EMBL" id="JANBQB010002344">
    <property type="protein sequence ID" value="KAJ1967450.1"/>
    <property type="molecule type" value="Genomic_DNA"/>
</dbReference>
<feature type="domain" description="FCP1 homology" evidence="7">
    <location>
        <begin position="78"/>
        <end position="279"/>
    </location>
</feature>
<accession>A0A9W8ARD7</accession>
<comment type="caution">
    <text evidence="8">The sequence shown here is derived from an EMBL/GenBank/DDBJ whole genome shotgun (WGS) entry which is preliminary data.</text>
</comment>
<comment type="subcellular location">
    <subcellularLocation>
        <location evidence="1">Nucleus</location>
    </subcellularLocation>
</comment>
<gene>
    <name evidence="8" type="ORF">H4R34_006388</name>
</gene>
<dbReference type="InterPro" id="IPR023214">
    <property type="entry name" value="HAD_sf"/>
</dbReference>
<evidence type="ECO:0000256" key="5">
    <source>
        <dbReference type="ARBA" id="ARBA00047761"/>
    </source>
</evidence>
<reference evidence="8" key="1">
    <citation type="submission" date="2022-07" db="EMBL/GenBank/DDBJ databases">
        <title>Phylogenomic reconstructions and comparative analyses of Kickxellomycotina fungi.</title>
        <authorList>
            <person name="Reynolds N.K."/>
            <person name="Stajich J.E."/>
            <person name="Barry K."/>
            <person name="Grigoriev I.V."/>
            <person name="Crous P."/>
            <person name="Smith M.E."/>
        </authorList>
    </citation>
    <scope>NUCLEOTIDE SEQUENCE</scope>
    <source>
        <strain evidence="8">RSA 567</strain>
    </source>
</reference>
<dbReference type="InterPro" id="IPR039189">
    <property type="entry name" value="Fcp1"/>
</dbReference>
<evidence type="ECO:0000256" key="4">
    <source>
        <dbReference type="ARBA" id="ARBA00023242"/>
    </source>
</evidence>
<feature type="non-terminal residue" evidence="8">
    <location>
        <position position="279"/>
    </location>
</feature>
<dbReference type="Gene3D" id="3.40.50.1000">
    <property type="entry name" value="HAD superfamily/HAD-like"/>
    <property type="match status" value="1"/>
</dbReference>
<dbReference type="PROSITE" id="PS50969">
    <property type="entry name" value="FCP1"/>
    <property type="match status" value="1"/>
</dbReference>
<evidence type="ECO:0000256" key="2">
    <source>
        <dbReference type="ARBA" id="ARBA00013081"/>
    </source>
</evidence>
<dbReference type="Proteomes" id="UP001151582">
    <property type="component" value="Unassembled WGS sequence"/>
</dbReference>
<dbReference type="GO" id="GO:0005634">
    <property type="term" value="C:nucleus"/>
    <property type="evidence" value="ECO:0007669"/>
    <property type="project" value="UniProtKB-SubCell"/>
</dbReference>
<dbReference type="Pfam" id="PF03031">
    <property type="entry name" value="NIF"/>
    <property type="match status" value="1"/>
</dbReference>
<comment type="catalytic activity">
    <reaction evidence="5">
        <text>O-phospho-L-seryl-[protein] + H2O = L-seryl-[protein] + phosphate</text>
        <dbReference type="Rhea" id="RHEA:20629"/>
        <dbReference type="Rhea" id="RHEA-COMP:9863"/>
        <dbReference type="Rhea" id="RHEA-COMP:11604"/>
        <dbReference type="ChEBI" id="CHEBI:15377"/>
        <dbReference type="ChEBI" id="CHEBI:29999"/>
        <dbReference type="ChEBI" id="CHEBI:43474"/>
        <dbReference type="ChEBI" id="CHEBI:83421"/>
        <dbReference type="EC" id="3.1.3.16"/>
    </reaction>
</comment>
<dbReference type="OrthoDB" id="10249888at2759"/>
<dbReference type="AlphaFoldDB" id="A0A9W8ARD7"/>
<dbReference type="SMART" id="SM00577">
    <property type="entry name" value="CPDc"/>
    <property type="match status" value="1"/>
</dbReference>
<dbReference type="InterPro" id="IPR036412">
    <property type="entry name" value="HAD-like_sf"/>
</dbReference>
<dbReference type="PANTHER" id="PTHR23081">
    <property type="entry name" value="RNA POLYMERASE II CTD PHOSPHATASE"/>
    <property type="match status" value="1"/>
</dbReference>
<evidence type="ECO:0000256" key="1">
    <source>
        <dbReference type="ARBA" id="ARBA00004123"/>
    </source>
</evidence>
<keyword evidence="9" id="KW-1185">Reference proteome</keyword>
<evidence type="ECO:0000259" key="7">
    <source>
        <dbReference type="PROSITE" id="PS50969"/>
    </source>
</evidence>
<dbReference type="PANTHER" id="PTHR23081:SF36">
    <property type="entry name" value="RNA POLYMERASE II SUBUNIT A C-TERMINAL DOMAIN PHOSPHATASE"/>
    <property type="match status" value="1"/>
</dbReference>
<dbReference type="InterPro" id="IPR004274">
    <property type="entry name" value="FCP1_dom"/>
</dbReference>
<keyword evidence="4" id="KW-0539">Nucleus</keyword>
<evidence type="ECO:0000256" key="6">
    <source>
        <dbReference type="ARBA" id="ARBA00048336"/>
    </source>
</evidence>
<evidence type="ECO:0000256" key="3">
    <source>
        <dbReference type="ARBA" id="ARBA00022801"/>
    </source>
</evidence>
<protein>
    <recommendedName>
        <fullName evidence="2">protein-serine/threonine phosphatase</fullName>
        <ecNumber evidence="2">3.1.3.16</ecNumber>
    </recommendedName>
</protein>
<evidence type="ECO:0000313" key="8">
    <source>
        <dbReference type="EMBL" id="KAJ1967450.1"/>
    </source>
</evidence>
<keyword evidence="3" id="KW-0378">Hydrolase</keyword>
<evidence type="ECO:0000313" key="9">
    <source>
        <dbReference type="Proteomes" id="UP001151582"/>
    </source>
</evidence>
<organism evidence="8 9">
    <name type="scientific">Dimargaris verticillata</name>
    <dbReference type="NCBI Taxonomy" id="2761393"/>
    <lineage>
        <taxon>Eukaryota</taxon>
        <taxon>Fungi</taxon>
        <taxon>Fungi incertae sedis</taxon>
        <taxon>Zoopagomycota</taxon>
        <taxon>Kickxellomycotina</taxon>
        <taxon>Dimargaritomycetes</taxon>
        <taxon>Dimargaritales</taxon>
        <taxon>Dimargaritaceae</taxon>
        <taxon>Dimargaris</taxon>
    </lineage>
</organism>
<proteinExistence type="predicted"/>
<dbReference type="EC" id="3.1.3.16" evidence="2"/>
<comment type="catalytic activity">
    <reaction evidence="6">
        <text>O-phospho-L-threonyl-[protein] + H2O = L-threonyl-[protein] + phosphate</text>
        <dbReference type="Rhea" id="RHEA:47004"/>
        <dbReference type="Rhea" id="RHEA-COMP:11060"/>
        <dbReference type="Rhea" id="RHEA-COMP:11605"/>
        <dbReference type="ChEBI" id="CHEBI:15377"/>
        <dbReference type="ChEBI" id="CHEBI:30013"/>
        <dbReference type="ChEBI" id="CHEBI:43474"/>
        <dbReference type="ChEBI" id="CHEBI:61977"/>
        <dbReference type="EC" id="3.1.3.16"/>
    </reaction>
</comment>
<dbReference type="GO" id="GO:0008420">
    <property type="term" value="F:RNA polymerase II CTD heptapeptide repeat phosphatase activity"/>
    <property type="evidence" value="ECO:0007669"/>
    <property type="project" value="InterPro"/>
</dbReference>